<accession>A0A919XIT6</accession>
<sequence length="255" mass="26645">MSLSGLEFMGLVGQTVKVNRGGPDSVEGVLLSAQNSYLAVWSKDKKIVYISTQHIKSITASQGSQGSRSGGAQSGSKGSRSGGASYMGRPIHAYSFAGLLQSLQYRHVQINRGGPEKLEGVIINTNQNYLMLAVKGEEVVRIPIFHIKSVTVVGSSSNNNGSKGNSSNGSKGNNQSGGNKSGGKQSGGNRSGENRTGGNRSGGSYDWGSQSWGNRSKNRSKRNSSGRRSGGRRTAGYRSGGRNGGRSGGRSGGRR</sequence>
<organism evidence="2 3">
    <name type="scientific">Paenibacillus albilobatus</name>
    <dbReference type="NCBI Taxonomy" id="2716884"/>
    <lineage>
        <taxon>Bacteria</taxon>
        <taxon>Bacillati</taxon>
        <taxon>Bacillota</taxon>
        <taxon>Bacilli</taxon>
        <taxon>Bacillales</taxon>
        <taxon>Paenibacillaceae</taxon>
        <taxon>Paenibacillus</taxon>
    </lineage>
</organism>
<dbReference type="Proteomes" id="UP000679779">
    <property type="component" value="Unassembled WGS sequence"/>
</dbReference>
<name>A0A919XIT6_9BACL</name>
<dbReference type="RefSeq" id="WP_160039358.1">
    <property type="nucleotide sequence ID" value="NZ_BORQ01000004.1"/>
</dbReference>
<evidence type="ECO:0000313" key="2">
    <source>
        <dbReference type="EMBL" id="GIO32519.1"/>
    </source>
</evidence>
<feature type="compositionally biased region" description="Low complexity" evidence="1">
    <location>
        <begin position="74"/>
        <end position="84"/>
    </location>
</feature>
<feature type="region of interest" description="Disordered" evidence="1">
    <location>
        <begin position="60"/>
        <end position="84"/>
    </location>
</feature>
<dbReference type="AlphaFoldDB" id="A0A919XIT6"/>
<comment type="caution">
    <text evidence="2">The sequence shown here is derived from an EMBL/GenBank/DDBJ whole genome shotgun (WGS) entry which is preliminary data.</text>
</comment>
<feature type="compositionally biased region" description="Gly residues" evidence="1">
    <location>
        <begin position="238"/>
        <end position="255"/>
    </location>
</feature>
<keyword evidence="3" id="KW-1185">Reference proteome</keyword>
<gene>
    <name evidence="2" type="ORF">J2TS6_36600</name>
</gene>
<protein>
    <recommendedName>
        <fullName evidence="4">Spore coat protein B</fullName>
    </recommendedName>
</protein>
<evidence type="ECO:0008006" key="4">
    <source>
        <dbReference type="Google" id="ProtNLM"/>
    </source>
</evidence>
<reference evidence="2" key="1">
    <citation type="submission" date="2021-03" db="EMBL/GenBank/DDBJ databases">
        <title>Antimicrobial resistance genes in bacteria isolated from Japanese honey, and their potential for conferring macrolide and lincosamide resistance in the American foulbrood pathogen Paenibacillus larvae.</title>
        <authorList>
            <person name="Okamoto M."/>
            <person name="Kumagai M."/>
            <person name="Kanamori H."/>
            <person name="Takamatsu D."/>
        </authorList>
    </citation>
    <scope>NUCLEOTIDE SEQUENCE</scope>
    <source>
        <strain evidence="2">J2TS6</strain>
    </source>
</reference>
<evidence type="ECO:0000256" key="1">
    <source>
        <dbReference type="SAM" id="MobiDB-lite"/>
    </source>
</evidence>
<evidence type="ECO:0000313" key="3">
    <source>
        <dbReference type="Proteomes" id="UP000679779"/>
    </source>
</evidence>
<dbReference type="EMBL" id="BORQ01000004">
    <property type="protein sequence ID" value="GIO32519.1"/>
    <property type="molecule type" value="Genomic_DNA"/>
</dbReference>
<proteinExistence type="predicted"/>
<feature type="compositionally biased region" description="Basic residues" evidence="1">
    <location>
        <begin position="216"/>
        <end position="231"/>
    </location>
</feature>
<feature type="compositionally biased region" description="Gly residues" evidence="1">
    <location>
        <begin position="179"/>
        <end position="190"/>
    </location>
</feature>
<feature type="compositionally biased region" description="Low complexity" evidence="1">
    <location>
        <begin position="154"/>
        <end position="178"/>
    </location>
</feature>
<feature type="region of interest" description="Disordered" evidence="1">
    <location>
        <begin position="153"/>
        <end position="255"/>
    </location>
</feature>